<gene>
    <name evidence="10" type="ORF">C7B81_10265</name>
</gene>
<evidence type="ECO:0000256" key="1">
    <source>
        <dbReference type="ARBA" id="ARBA00004651"/>
    </source>
</evidence>
<reference evidence="10 11" key="1">
    <citation type="submission" date="2018-03" db="EMBL/GenBank/DDBJ databases">
        <title>The ancient ancestry and fast evolution of plastids.</title>
        <authorList>
            <person name="Moore K.R."/>
            <person name="Magnabosco C."/>
            <person name="Momper L."/>
            <person name="Gold D.A."/>
            <person name="Bosak T."/>
            <person name="Fournier G.P."/>
        </authorList>
    </citation>
    <scope>NUCLEOTIDE SEQUENCE [LARGE SCALE GENOMIC DNA]</scope>
    <source>
        <strain evidence="10 11">CCALA 015</strain>
    </source>
</reference>
<dbReference type="RefSeq" id="WP_106221428.1">
    <property type="nucleotide sequence ID" value="NZ_PVWP01000006.1"/>
</dbReference>
<evidence type="ECO:0000256" key="6">
    <source>
        <dbReference type="ARBA" id="ARBA00023136"/>
    </source>
</evidence>
<dbReference type="Pfam" id="PF00664">
    <property type="entry name" value="ABC_membrane"/>
    <property type="match status" value="1"/>
</dbReference>
<dbReference type="InterPro" id="IPR003439">
    <property type="entry name" value="ABC_transporter-like_ATP-bd"/>
</dbReference>
<feature type="domain" description="ABC transmembrane type-1" evidence="9">
    <location>
        <begin position="24"/>
        <end position="315"/>
    </location>
</feature>
<dbReference type="SUPFAM" id="SSF90123">
    <property type="entry name" value="ABC transporter transmembrane region"/>
    <property type="match status" value="1"/>
</dbReference>
<name>A0ABX5F6Y2_9CHRO</name>
<dbReference type="InterPro" id="IPR017871">
    <property type="entry name" value="ABC_transporter-like_CS"/>
</dbReference>
<sequence>MSSLDGQRLRRLLPYLGRDRKRLLLSLLLLIPLALAASVQPLLVGQVISKLRGEEVLPWLAPLPVPTALRVLVAMLLAAVLLRLSLQGTQTYNVQVVGQRLTARIRDDLFRHAMALSLRFHDRTPVGKLLTRLTSDVDALAEVFGSGAVGVLSDLVTLLVIGLTMLSIEWRLGLLLLVSQVPVTLGVLWLQGRYRKANYRVREELGQLNADLQENLQGLEVVQMFRREAVNGQRFSQTTDAYRRAVTGTIFYDSAISAFIEWVALAAVALVLALGGAMVTGGAMGLGTLTTFILFSQRVFDPLRQLAERFTQIQGGLTAVERIGELLEQPIEIADLPTSQRSAAAMVSGAERFSPGEVEFENVSFAYRPDDPILTDLSFRIAPGEHVAIVGPTGSGKTTVIRLLCRLYEPQQGTIRLDGVDIRELPIATLRRRLGVVLQDTFLFSGNVADNLRLDAAISDADLERLCGDLGLGPLLARLGDGLASELRERGGNLSSGERQLLAVARVAIRDPSVLVMDEATAFMDPSTEATLQRDLDTLLSGRTAIVIAHRLATVEAADRILVLRRGRLIEEGNHRELRAVGGLYAQLAELQEKGLATL</sequence>
<protein>
    <submittedName>
        <fullName evidence="10">Long-chain fatty acid--CoA ligase</fullName>
    </submittedName>
</protein>
<keyword evidence="4" id="KW-0067">ATP-binding</keyword>
<comment type="subcellular location">
    <subcellularLocation>
        <location evidence="1">Cell membrane</location>
        <topology evidence="1">Multi-pass membrane protein</topology>
    </subcellularLocation>
</comment>
<evidence type="ECO:0000313" key="11">
    <source>
        <dbReference type="Proteomes" id="UP000238218"/>
    </source>
</evidence>
<dbReference type="Proteomes" id="UP000238218">
    <property type="component" value="Unassembled WGS sequence"/>
</dbReference>
<dbReference type="InterPro" id="IPR039421">
    <property type="entry name" value="Type_1_exporter"/>
</dbReference>
<dbReference type="CDD" id="cd18544">
    <property type="entry name" value="ABC_6TM_TmrA_like"/>
    <property type="match status" value="1"/>
</dbReference>
<evidence type="ECO:0000256" key="5">
    <source>
        <dbReference type="ARBA" id="ARBA00022989"/>
    </source>
</evidence>
<keyword evidence="2 7" id="KW-0812">Transmembrane</keyword>
<evidence type="ECO:0000259" key="8">
    <source>
        <dbReference type="PROSITE" id="PS50893"/>
    </source>
</evidence>
<dbReference type="GO" id="GO:0016874">
    <property type="term" value="F:ligase activity"/>
    <property type="evidence" value="ECO:0007669"/>
    <property type="project" value="UniProtKB-KW"/>
</dbReference>
<dbReference type="CDD" id="cd03254">
    <property type="entry name" value="ABCC_Glucan_exporter_like"/>
    <property type="match status" value="1"/>
</dbReference>
<dbReference type="Pfam" id="PF00005">
    <property type="entry name" value="ABC_tran"/>
    <property type="match status" value="1"/>
</dbReference>
<evidence type="ECO:0000259" key="9">
    <source>
        <dbReference type="PROSITE" id="PS50929"/>
    </source>
</evidence>
<proteinExistence type="predicted"/>
<dbReference type="EMBL" id="PVWP01000006">
    <property type="protein sequence ID" value="PSB37319.1"/>
    <property type="molecule type" value="Genomic_DNA"/>
</dbReference>
<evidence type="ECO:0000256" key="4">
    <source>
        <dbReference type="ARBA" id="ARBA00022840"/>
    </source>
</evidence>
<accession>A0ABX5F6Y2</accession>
<evidence type="ECO:0000313" key="10">
    <source>
        <dbReference type="EMBL" id="PSB37319.1"/>
    </source>
</evidence>
<feature type="transmembrane region" description="Helical" evidence="7">
    <location>
        <begin position="60"/>
        <end position="82"/>
    </location>
</feature>
<dbReference type="Gene3D" id="3.40.50.300">
    <property type="entry name" value="P-loop containing nucleotide triphosphate hydrolases"/>
    <property type="match status" value="1"/>
</dbReference>
<dbReference type="PANTHER" id="PTHR43394">
    <property type="entry name" value="ATP-DEPENDENT PERMEASE MDL1, MITOCHONDRIAL"/>
    <property type="match status" value="1"/>
</dbReference>
<dbReference type="PROSITE" id="PS50929">
    <property type="entry name" value="ABC_TM1F"/>
    <property type="match status" value="1"/>
</dbReference>
<dbReference type="SMART" id="SM00382">
    <property type="entry name" value="AAA"/>
    <property type="match status" value="1"/>
</dbReference>
<keyword evidence="3" id="KW-0547">Nucleotide-binding</keyword>
<feature type="transmembrane region" description="Helical" evidence="7">
    <location>
        <begin position="139"/>
        <end position="166"/>
    </location>
</feature>
<evidence type="ECO:0000256" key="3">
    <source>
        <dbReference type="ARBA" id="ARBA00022741"/>
    </source>
</evidence>
<dbReference type="InterPro" id="IPR011527">
    <property type="entry name" value="ABC1_TM_dom"/>
</dbReference>
<dbReference type="SUPFAM" id="SSF52540">
    <property type="entry name" value="P-loop containing nucleoside triphosphate hydrolases"/>
    <property type="match status" value="1"/>
</dbReference>
<feature type="transmembrane region" description="Helical" evidence="7">
    <location>
        <begin position="262"/>
        <end position="295"/>
    </location>
</feature>
<keyword evidence="5 7" id="KW-1133">Transmembrane helix</keyword>
<comment type="caution">
    <text evidence="10">The sequence shown here is derived from an EMBL/GenBank/DDBJ whole genome shotgun (WGS) entry which is preliminary data.</text>
</comment>
<dbReference type="PROSITE" id="PS00211">
    <property type="entry name" value="ABC_TRANSPORTER_1"/>
    <property type="match status" value="1"/>
</dbReference>
<keyword evidence="6 7" id="KW-0472">Membrane</keyword>
<dbReference type="InterPro" id="IPR036640">
    <property type="entry name" value="ABC1_TM_sf"/>
</dbReference>
<evidence type="ECO:0000256" key="7">
    <source>
        <dbReference type="SAM" id="Phobius"/>
    </source>
</evidence>
<feature type="domain" description="ABC transporter" evidence="8">
    <location>
        <begin position="358"/>
        <end position="591"/>
    </location>
</feature>
<dbReference type="InterPro" id="IPR003593">
    <property type="entry name" value="AAA+_ATPase"/>
</dbReference>
<dbReference type="PANTHER" id="PTHR43394:SF1">
    <property type="entry name" value="ATP-BINDING CASSETTE SUB-FAMILY B MEMBER 10, MITOCHONDRIAL"/>
    <property type="match status" value="1"/>
</dbReference>
<evidence type="ECO:0000256" key="2">
    <source>
        <dbReference type="ARBA" id="ARBA00022692"/>
    </source>
</evidence>
<feature type="transmembrane region" description="Helical" evidence="7">
    <location>
        <begin position="172"/>
        <end position="190"/>
    </location>
</feature>
<dbReference type="InterPro" id="IPR027417">
    <property type="entry name" value="P-loop_NTPase"/>
</dbReference>
<dbReference type="PROSITE" id="PS50893">
    <property type="entry name" value="ABC_TRANSPORTER_2"/>
    <property type="match status" value="1"/>
</dbReference>
<keyword evidence="10" id="KW-0436">Ligase</keyword>
<keyword evidence="11" id="KW-1185">Reference proteome</keyword>
<dbReference type="Gene3D" id="1.20.1560.10">
    <property type="entry name" value="ABC transporter type 1, transmembrane domain"/>
    <property type="match status" value="1"/>
</dbReference>
<organism evidence="10 11">
    <name type="scientific">Aphanothece cf. minutissima CCALA 015</name>
    <dbReference type="NCBI Taxonomy" id="2107695"/>
    <lineage>
        <taxon>Bacteria</taxon>
        <taxon>Bacillati</taxon>
        <taxon>Cyanobacteriota</taxon>
        <taxon>Cyanophyceae</taxon>
        <taxon>Oscillatoriophycideae</taxon>
        <taxon>Chroococcales</taxon>
        <taxon>Aphanothecaceae</taxon>
        <taxon>Aphanothece</taxon>
    </lineage>
</organism>